<feature type="transmembrane region" description="Helical" evidence="2">
    <location>
        <begin position="313"/>
        <end position="336"/>
    </location>
</feature>
<comment type="caution">
    <text evidence="4">The sequence shown here is derived from an EMBL/GenBank/DDBJ whole genome shotgun (WGS) entry which is preliminary data.</text>
</comment>
<feature type="compositionally biased region" description="Polar residues" evidence="1">
    <location>
        <begin position="72"/>
        <end position="87"/>
    </location>
</feature>
<evidence type="ECO:0000313" key="4">
    <source>
        <dbReference type="EMBL" id="KAJ3476731.1"/>
    </source>
</evidence>
<dbReference type="AlphaFoldDB" id="A0AAD5USZ5"/>
<reference evidence="4" key="1">
    <citation type="submission" date="2022-07" db="EMBL/GenBank/DDBJ databases">
        <title>Genome Sequence of Physisporinus lineatus.</title>
        <authorList>
            <person name="Buettner E."/>
        </authorList>
    </citation>
    <scope>NUCLEOTIDE SEQUENCE</scope>
    <source>
        <strain evidence="4">VT162</strain>
    </source>
</reference>
<proteinExistence type="predicted"/>
<protein>
    <recommendedName>
        <fullName evidence="3">DUF6535 domain-containing protein</fullName>
    </recommendedName>
</protein>
<dbReference type="InterPro" id="IPR045338">
    <property type="entry name" value="DUF6535"/>
</dbReference>
<evidence type="ECO:0000256" key="2">
    <source>
        <dbReference type="SAM" id="Phobius"/>
    </source>
</evidence>
<keyword evidence="2" id="KW-0812">Transmembrane</keyword>
<feature type="domain" description="DUF6535" evidence="3">
    <location>
        <begin position="158"/>
        <end position="336"/>
    </location>
</feature>
<keyword evidence="2" id="KW-1133">Transmembrane helix</keyword>
<feature type="transmembrane region" description="Helical" evidence="2">
    <location>
        <begin position="253"/>
        <end position="276"/>
    </location>
</feature>
<evidence type="ECO:0000313" key="5">
    <source>
        <dbReference type="Proteomes" id="UP001212997"/>
    </source>
</evidence>
<sequence length="814" mass="92007">MTTTSEMSIYELSMHTPKSPSPSKRSSRRSCRSSSSHKRAHSAENEITDIPRETERDRTHKAENEIVDARSRSYSPSEPTHQSSPAPNETPFLNPPVISPENQTKHGSEVEFPNAGDRDKGKSGDGSEDDVTPAERFCREKEKDYPQIVLKPENANAWSKLSDVLTQHDEDQVEAHNENIDTILVLSGLFSAVVTTLIIEAFRQLQQDPADATAQLLRQISMQLSSLSINPGFINSTYIPPPPVPFSPRPGSVLVVVLWSISLVLSLVTASLGMLVKQWLREFLSKSNVSPEQCCQVRLFRIPGLRKYKVTEIASLLPILLQISLIHFFIGLILFVRSIHASTAAVVSVFVGIWLFFVLGTTLLPIVSPSCPYKTPFLKRAFLHIRRSLARKAKASFVKRYFPNLPEPLFLEESTEAMTTESKIEVLKEAYATFQDIQSWEIVIRCVELNSPLESLRMLSAFLNQMNNSKITHSSEMSDLFDRAHIRIALKSTVAYLRTCSILAPKDWKSGWFELTDIAHLVTFRRVYEAFEMTESTDAALDDMTNELTLPAHILSIRKPEIEFLSSYILSISGLSPDDLPETINTRTMRDVAIYATSALDSGSGNGPGFKCGTSLPHLLEIYRISFLCAGRTTASEDDQGEWKADFFQLRVRLEESLRLISIPEAFVTTEDVFRAQCALDMAMRTCMKVPDVINESFVRALLECSVKMFDARVNELGWYEDGTIRRRNNVPVTDATTGSVPEVDWDKALRGEKYVVVRLCDDGDYGDEWSREDLQFSYKRRIEFLWAKFRPLEKEFRSILAEFEVVFHSPVLE</sequence>
<feature type="compositionally biased region" description="Basic and acidic residues" evidence="1">
    <location>
        <begin position="41"/>
        <end position="71"/>
    </location>
</feature>
<feature type="compositionally biased region" description="Basic residues" evidence="1">
    <location>
        <begin position="25"/>
        <end position="40"/>
    </location>
</feature>
<name>A0AAD5USZ5_9APHY</name>
<keyword evidence="2" id="KW-0472">Membrane</keyword>
<feature type="compositionally biased region" description="Basic and acidic residues" evidence="1">
    <location>
        <begin position="116"/>
        <end position="125"/>
    </location>
</feature>
<keyword evidence="5" id="KW-1185">Reference proteome</keyword>
<feature type="region of interest" description="Disordered" evidence="1">
    <location>
        <begin position="1"/>
        <end position="134"/>
    </location>
</feature>
<feature type="transmembrane region" description="Helical" evidence="2">
    <location>
        <begin position="343"/>
        <end position="367"/>
    </location>
</feature>
<accession>A0AAD5USZ5</accession>
<dbReference type="EMBL" id="JANAWD010000674">
    <property type="protein sequence ID" value="KAJ3476731.1"/>
    <property type="molecule type" value="Genomic_DNA"/>
</dbReference>
<evidence type="ECO:0000256" key="1">
    <source>
        <dbReference type="SAM" id="MobiDB-lite"/>
    </source>
</evidence>
<dbReference type="Pfam" id="PF20153">
    <property type="entry name" value="DUF6535"/>
    <property type="match status" value="1"/>
</dbReference>
<dbReference type="Proteomes" id="UP001212997">
    <property type="component" value="Unassembled WGS sequence"/>
</dbReference>
<organism evidence="4 5">
    <name type="scientific">Meripilus lineatus</name>
    <dbReference type="NCBI Taxonomy" id="2056292"/>
    <lineage>
        <taxon>Eukaryota</taxon>
        <taxon>Fungi</taxon>
        <taxon>Dikarya</taxon>
        <taxon>Basidiomycota</taxon>
        <taxon>Agaricomycotina</taxon>
        <taxon>Agaricomycetes</taxon>
        <taxon>Polyporales</taxon>
        <taxon>Meripilaceae</taxon>
        <taxon>Meripilus</taxon>
    </lineage>
</organism>
<gene>
    <name evidence="4" type="ORF">NLI96_g10959</name>
</gene>
<evidence type="ECO:0000259" key="3">
    <source>
        <dbReference type="Pfam" id="PF20153"/>
    </source>
</evidence>